<evidence type="ECO:0000313" key="1">
    <source>
        <dbReference type="EMBL" id="EGZ10849.1"/>
    </source>
</evidence>
<dbReference type="InParanoid" id="G5A1Q1"/>
<dbReference type="RefSeq" id="XP_009533594.1">
    <property type="nucleotide sequence ID" value="XM_009535299.1"/>
</dbReference>
<dbReference type="Proteomes" id="UP000002640">
    <property type="component" value="Unassembled WGS sequence"/>
</dbReference>
<reference evidence="1 2" key="1">
    <citation type="journal article" date="2006" name="Science">
        <title>Phytophthora genome sequences uncover evolutionary origins and mechanisms of pathogenesis.</title>
        <authorList>
            <person name="Tyler B.M."/>
            <person name="Tripathy S."/>
            <person name="Zhang X."/>
            <person name="Dehal P."/>
            <person name="Jiang R.H."/>
            <person name="Aerts A."/>
            <person name="Arredondo F.D."/>
            <person name="Baxter L."/>
            <person name="Bensasson D."/>
            <person name="Beynon J.L."/>
            <person name="Chapman J."/>
            <person name="Damasceno C.M."/>
            <person name="Dorrance A.E."/>
            <person name="Dou D."/>
            <person name="Dickerman A.W."/>
            <person name="Dubchak I.L."/>
            <person name="Garbelotto M."/>
            <person name="Gijzen M."/>
            <person name="Gordon S.G."/>
            <person name="Govers F."/>
            <person name="Grunwald N.J."/>
            <person name="Huang W."/>
            <person name="Ivors K.L."/>
            <person name="Jones R.W."/>
            <person name="Kamoun S."/>
            <person name="Krampis K."/>
            <person name="Lamour K.H."/>
            <person name="Lee M.K."/>
            <person name="McDonald W.H."/>
            <person name="Medina M."/>
            <person name="Meijer H.J."/>
            <person name="Nordberg E.K."/>
            <person name="Maclean D.J."/>
            <person name="Ospina-Giraldo M.D."/>
            <person name="Morris P.F."/>
            <person name="Phuntumart V."/>
            <person name="Putnam N.H."/>
            <person name="Rash S."/>
            <person name="Rose J.K."/>
            <person name="Sakihama Y."/>
            <person name="Salamov A.A."/>
            <person name="Savidor A."/>
            <person name="Scheuring C.F."/>
            <person name="Smith B.M."/>
            <person name="Sobral B.W."/>
            <person name="Terry A."/>
            <person name="Torto-Alalibo T.A."/>
            <person name="Win J."/>
            <person name="Xu Z."/>
            <person name="Zhang H."/>
            <person name="Grigoriev I.V."/>
            <person name="Rokhsar D.S."/>
            <person name="Boore J.L."/>
        </authorList>
    </citation>
    <scope>NUCLEOTIDE SEQUENCE [LARGE SCALE GENOMIC DNA]</scope>
    <source>
        <strain evidence="1 2">P6497</strain>
    </source>
</reference>
<dbReference type="InterPro" id="IPR036784">
    <property type="entry name" value="AK/P_DHK_N_sf"/>
</dbReference>
<dbReference type="AlphaFoldDB" id="G5A1Q1"/>
<dbReference type="SUPFAM" id="SSF69012">
    <property type="entry name" value="alpha-ketoacid dehydrogenase kinase, N-terminal domain"/>
    <property type="match status" value="1"/>
</dbReference>
<organism evidence="1 2">
    <name type="scientific">Phytophthora sojae (strain P6497)</name>
    <name type="common">Soybean stem and root rot agent</name>
    <name type="synonym">Phytophthora megasperma f. sp. glycines</name>
    <dbReference type="NCBI Taxonomy" id="1094619"/>
    <lineage>
        <taxon>Eukaryota</taxon>
        <taxon>Sar</taxon>
        <taxon>Stramenopiles</taxon>
        <taxon>Oomycota</taxon>
        <taxon>Peronosporomycetes</taxon>
        <taxon>Peronosporales</taxon>
        <taxon>Peronosporaceae</taxon>
        <taxon>Phytophthora</taxon>
    </lineage>
</organism>
<accession>G5A1Q1</accession>
<dbReference type="GeneID" id="20644134"/>
<sequence>MDQVREIADMEPTPQQMRTFADGGAKLRIVSAKFLHKELQSRFARCVPTLLLHPATR</sequence>
<proteinExistence type="predicted"/>
<gene>
    <name evidence="1" type="ORF">PHYSODRAFT_317881</name>
</gene>
<dbReference type="STRING" id="1094619.G5A1Q1"/>
<dbReference type="KEGG" id="psoj:PHYSODRAFT_317881"/>
<keyword evidence="2" id="KW-1185">Reference proteome</keyword>
<name>G5A1Q1_PHYSP</name>
<protein>
    <submittedName>
        <fullName evidence="1">Uncharacterized protein</fullName>
    </submittedName>
</protein>
<dbReference type="SMR" id="G5A1Q1"/>
<evidence type="ECO:0000313" key="2">
    <source>
        <dbReference type="Proteomes" id="UP000002640"/>
    </source>
</evidence>
<dbReference type="EMBL" id="JH159158">
    <property type="protein sequence ID" value="EGZ10849.1"/>
    <property type="molecule type" value="Genomic_DNA"/>
</dbReference>